<evidence type="ECO:0000256" key="6">
    <source>
        <dbReference type="ARBA" id="ARBA00023004"/>
    </source>
</evidence>
<dbReference type="InterPro" id="IPR007197">
    <property type="entry name" value="rSAM"/>
</dbReference>
<evidence type="ECO:0000256" key="10">
    <source>
        <dbReference type="ARBA" id="ARBA00023239"/>
    </source>
</evidence>
<dbReference type="EMBL" id="SJPF01000007">
    <property type="protein sequence ID" value="TWT29706.1"/>
    <property type="molecule type" value="Genomic_DNA"/>
</dbReference>
<evidence type="ECO:0000256" key="5">
    <source>
        <dbReference type="ARBA" id="ARBA00022741"/>
    </source>
</evidence>
<dbReference type="PANTHER" id="PTHR22960">
    <property type="entry name" value="MOLYBDOPTERIN COFACTOR SYNTHESIS PROTEIN A"/>
    <property type="match status" value="1"/>
</dbReference>
<feature type="binding site" evidence="12">
    <location>
        <position position="31"/>
    </location>
    <ligand>
        <name>S-adenosyl-L-methionine</name>
        <dbReference type="ChEBI" id="CHEBI:59789"/>
    </ligand>
</feature>
<proteinExistence type="inferred from homology"/>
<comment type="function">
    <text evidence="12">Catalyzes the cyclization of GTP to (8S)-3',8-cyclo-7,8-dihydroguanosine 5'-triphosphate.</text>
</comment>
<dbReference type="EC" id="4.1.99.22" evidence="1 12"/>
<feature type="binding site" evidence="12">
    <location>
        <position position="32"/>
    </location>
    <ligand>
        <name>[4Fe-4S] cluster</name>
        <dbReference type="ChEBI" id="CHEBI:49883"/>
        <label>1</label>
        <note>4Fe-4S-S-AdoMet</note>
    </ligand>
</feature>
<dbReference type="Pfam" id="PF06463">
    <property type="entry name" value="Mob_synth_C"/>
    <property type="match status" value="1"/>
</dbReference>
<dbReference type="Gene3D" id="3.20.20.70">
    <property type="entry name" value="Aldolase class I"/>
    <property type="match status" value="1"/>
</dbReference>
<dbReference type="PROSITE" id="PS01305">
    <property type="entry name" value="MOAA_NIFB_PQQE"/>
    <property type="match status" value="1"/>
</dbReference>
<evidence type="ECO:0000256" key="3">
    <source>
        <dbReference type="ARBA" id="ARBA00022691"/>
    </source>
</evidence>
<evidence type="ECO:0000313" key="15">
    <source>
        <dbReference type="Proteomes" id="UP000318878"/>
    </source>
</evidence>
<gene>
    <name evidence="14" type="primary">moaA_3</name>
    <name evidence="12" type="synonym">moaA</name>
    <name evidence="14" type="ORF">Enr8_48940</name>
</gene>
<dbReference type="PANTHER" id="PTHR22960:SF0">
    <property type="entry name" value="MOLYBDENUM COFACTOR BIOSYNTHESIS PROTEIN 1"/>
    <property type="match status" value="1"/>
</dbReference>
<name>A0A5C5UTY2_9BACT</name>
<dbReference type="Proteomes" id="UP000318878">
    <property type="component" value="Unassembled WGS sequence"/>
</dbReference>
<comment type="similarity">
    <text evidence="12">Belongs to the radical SAM superfamily. MoaA family.</text>
</comment>
<dbReference type="Pfam" id="PF04055">
    <property type="entry name" value="Radical_SAM"/>
    <property type="match status" value="1"/>
</dbReference>
<feature type="binding site" evidence="12">
    <location>
        <position position="99"/>
    </location>
    <ligand>
        <name>GTP</name>
        <dbReference type="ChEBI" id="CHEBI:37565"/>
    </ligand>
</feature>
<dbReference type="NCBIfam" id="TIGR02666">
    <property type="entry name" value="moaA"/>
    <property type="match status" value="1"/>
</dbReference>
<keyword evidence="15" id="KW-1185">Reference proteome</keyword>
<feature type="binding site" evidence="12">
    <location>
        <position position="68"/>
    </location>
    <ligand>
        <name>GTP</name>
        <dbReference type="ChEBI" id="CHEBI:37565"/>
    </ligand>
</feature>
<dbReference type="PROSITE" id="PS51918">
    <property type="entry name" value="RADICAL_SAM"/>
    <property type="match status" value="1"/>
</dbReference>
<dbReference type="SMART" id="SM00729">
    <property type="entry name" value="Elp3"/>
    <property type="match status" value="1"/>
</dbReference>
<dbReference type="GO" id="GO:0006777">
    <property type="term" value="P:Mo-molybdopterin cofactor biosynthetic process"/>
    <property type="evidence" value="ECO:0007669"/>
    <property type="project" value="UniProtKB-UniRule"/>
</dbReference>
<comment type="catalytic activity">
    <reaction evidence="11 12">
        <text>GTP + AH2 + S-adenosyl-L-methionine = (8S)-3',8-cyclo-7,8-dihydroguanosine 5'-triphosphate + 5'-deoxyadenosine + L-methionine + A + H(+)</text>
        <dbReference type="Rhea" id="RHEA:49576"/>
        <dbReference type="ChEBI" id="CHEBI:13193"/>
        <dbReference type="ChEBI" id="CHEBI:15378"/>
        <dbReference type="ChEBI" id="CHEBI:17319"/>
        <dbReference type="ChEBI" id="CHEBI:17499"/>
        <dbReference type="ChEBI" id="CHEBI:37565"/>
        <dbReference type="ChEBI" id="CHEBI:57844"/>
        <dbReference type="ChEBI" id="CHEBI:59789"/>
        <dbReference type="ChEBI" id="CHEBI:131766"/>
        <dbReference type="EC" id="4.1.99.22"/>
    </reaction>
</comment>
<dbReference type="GO" id="GO:0051539">
    <property type="term" value="F:4 iron, 4 sulfur cluster binding"/>
    <property type="evidence" value="ECO:0007669"/>
    <property type="project" value="UniProtKB-UniRule"/>
</dbReference>
<feature type="binding site" evidence="12">
    <location>
        <position position="29"/>
    </location>
    <ligand>
        <name>[4Fe-4S] cluster</name>
        <dbReference type="ChEBI" id="CHEBI:49883"/>
        <label>1</label>
        <note>4Fe-4S-S-AdoMet</note>
    </ligand>
</feature>
<feature type="binding site" evidence="12">
    <location>
        <position position="123"/>
    </location>
    <ligand>
        <name>S-adenosyl-L-methionine</name>
        <dbReference type="ChEBI" id="CHEBI:59789"/>
    </ligand>
</feature>
<evidence type="ECO:0000256" key="1">
    <source>
        <dbReference type="ARBA" id="ARBA00012167"/>
    </source>
</evidence>
<comment type="caution">
    <text evidence="12">Lacks conserved residue(s) required for the propagation of feature annotation.</text>
</comment>
<keyword evidence="7 12" id="KW-0411">Iron-sulfur</keyword>
<dbReference type="AlphaFoldDB" id="A0A5C5UTY2"/>
<dbReference type="InterPro" id="IPR006638">
    <property type="entry name" value="Elp3/MiaA/NifB-like_rSAM"/>
</dbReference>
<comment type="subunit">
    <text evidence="12">Monomer and homodimer.</text>
</comment>
<protein>
    <recommendedName>
        <fullName evidence="1 12">GTP 3',8-cyclase</fullName>
        <ecNumber evidence="1 12">4.1.99.22</ecNumber>
    </recommendedName>
    <alternativeName>
        <fullName evidence="12">Molybdenum cofactor biosynthesis protein A</fullName>
    </alternativeName>
</protein>
<keyword evidence="2 12" id="KW-0004">4Fe-4S</keyword>
<dbReference type="OrthoDB" id="9763993at2"/>
<evidence type="ECO:0000256" key="9">
    <source>
        <dbReference type="ARBA" id="ARBA00023150"/>
    </source>
</evidence>
<dbReference type="InterPro" id="IPR000385">
    <property type="entry name" value="MoaA_NifB_PqqE_Fe-S-bd_CS"/>
</dbReference>
<dbReference type="SFLD" id="SFLDS00029">
    <property type="entry name" value="Radical_SAM"/>
    <property type="match status" value="1"/>
</dbReference>
<comment type="caution">
    <text evidence="14">The sequence shown here is derived from an EMBL/GenBank/DDBJ whole genome shotgun (WGS) entry which is preliminary data.</text>
</comment>
<keyword evidence="10 12" id="KW-0456">Lyase</keyword>
<evidence type="ECO:0000256" key="2">
    <source>
        <dbReference type="ARBA" id="ARBA00022485"/>
    </source>
</evidence>
<comment type="cofactor">
    <cofactor evidence="12">
        <name>[4Fe-4S] cluster</name>
        <dbReference type="ChEBI" id="CHEBI:49883"/>
    </cofactor>
    <text evidence="12">Binds 2 [4Fe-4S] clusters. Binds 1 [4Fe-4S] cluster coordinated with 3 cysteines and an exchangeable S-adenosyl-L-methionine and 1 [4Fe-4S] cluster coordinated with 3 cysteines and the GTP-derived substrate.</text>
</comment>
<feature type="binding site" evidence="12">
    <location>
        <position position="194"/>
    </location>
    <ligand>
        <name>S-adenosyl-L-methionine</name>
        <dbReference type="ChEBI" id="CHEBI:59789"/>
    </ligand>
</feature>
<evidence type="ECO:0000256" key="7">
    <source>
        <dbReference type="ARBA" id="ARBA00023014"/>
    </source>
</evidence>
<evidence type="ECO:0000256" key="8">
    <source>
        <dbReference type="ARBA" id="ARBA00023134"/>
    </source>
</evidence>
<feature type="binding site" evidence="12">
    <location>
        <position position="25"/>
    </location>
    <ligand>
        <name>[4Fe-4S] cluster</name>
        <dbReference type="ChEBI" id="CHEBI:49883"/>
        <label>1</label>
        <note>4Fe-4S-S-AdoMet</note>
    </ligand>
</feature>
<keyword evidence="9 12" id="KW-0501">Molybdenum cofactor biosynthesis</keyword>
<reference evidence="14 15" key="1">
    <citation type="submission" date="2019-02" db="EMBL/GenBank/DDBJ databases">
        <title>Deep-cultivation of Planctomycetes and their phenomic and genomic characterization uncovers novel biology.</title>
        <authorList>
            <person name="Wiegand S."/>
            <person name="Jogler M."/>
            <person name="Boedeker C."/>
            <person name="Pinto D."/>
            <person name="Vollmers J."/>
            <person name="Rivas-Marin E."/>
            <person name="Kohn T."/>
            <person name="Peeters S.H."/>
            <person name="Heuer A."/>
            <person name="Rast P."/>
            <person name="Oberbeckmann S."/>
            <person name="Bunk B."/>
            <person name="Jeske O."/>
            <person name="Meyerdierks A."/>
            <person name="Storesund J.E."/>
            <person name="Kallscheuer N."/>
            <person name="Luecker S."/>
            <person name="Lage O.M."/>
            <person name="Pohl T."/>
            <person name="Merkel B.J."/>
            <person name="Hornburger P."/>
            <person name="Mueller R.-W."/>
            <person name="Bruemmer F."/>
            <person name="Labrenz M."/>
            <person name="Spormann A.M."/>
            <person name="Op Den Camp H."/>
            <person name="Overmann J."/>
            <person name="Amann R."/>
            <person name="Jetten M.S.M."/>
            <person name="Mascher T."/>
            <person name="Medema M.H."/>
            <person name="Devos D.P."/>
            <person name="Kaster A.-K."/>
            <person name="Ovreas L."/>
            <person name="Rohde M."/>
            <person name="Galperin M.Y."/>
            <person name="Jogler C."/>
        </authorList>
    </citation>
    <scope>NUCLEOTIDE SEQUENCE [LARGE SCALE GENOMIC DNA]</scope>
    <source>
        <strain evidence="14 15">Enr8</strain>
    </source>
</reference>
<feature type="binding site" evidence="12">
    <location>
        <begin position="264"/>
        <end position="266"/>
    </location>
    <ligand>
        <name>GTP</name>
        <dbReference type="ChEBI" id="CHEBI:37565"/>
    </ligand>
</feature>
<dbReference type="SFLD" id="SFLDG01386">
    <property type="entry name" value="main_SPASM_domain-containing"/>
    <property type="match status" value="1"/>
</dbReference>
<dbReference type="InterPro" id="IPR013785">
    <property type="entry name" value="Aldolase_TIM"/>
</dbReference>
<sequence length="332" mass="36710">MSSPPLVDGFGRVHASLRISVTDRCNIRCFYCMPLENVQFKPRNELLTFEEIERVARVAVSLGIRKFRITGGEPLVRAELPKLIERLAAIPGVDDLALTTNGLLLTDQAADLHSAGLTRLNVSLDSLSEEVFQRITRRQGVQRVLDGIAAAHDAGFRGIRLNAVSIRGLTEGEIVPLARFSRDHDLELRFIEFMPLDADRNWRETQVLSGGEVREVISRDVAPLTPATRGDLSQPAVDYVYADSPARVGFINSVTAPFCGDCNRLRITAEGQLRNCLFSTEEWDVRGPLRGGADDMAIKQVFRDCTSAKKRGHGGDDQQFASTERAMYQIGG</sequence>
<comment type="pathway">
    <text evidence="12">Cofactor biosynthesis; molybdopterin biosynthesis.</text>
</comment>
<dbReference type="SUPFAM" id="SSF102114">
    <property type="entry name" value="Radical SAM enzymes"/>
    <property type="match status" value="1"/>
</dbReference>
<dbReference type="InterPro" id="IPR050105">
    <property type="entry name" value="MoCo_biosynth_MoaA/MoaC"/>
</dbReference>
<dbReference type="InterPro" id="IPR040064">
    <property type="entry name" value="MoaA-like"/>
</dbReference>
<dbReference type="RefSeq" id="WP_146436685.1">
    <property type="nucleotide sequence ID" value="NZ_SJPF01000007.1"/>
</dbReference>
<feature type="binding site" evidence="12">
    <location>
        <position position="72"/>
    </location>
    <ligand>
        <name>S-adenosyl-L-methionine</name>
        <dbReference type="ChEBI" id="CHEBI:59789"/>
    </ligand>
</feature>
<dbReference type="InterPro" id="IPR010505">
    <property type="entry name" value="MoaA_twitch"/>
</dbReference>
<organism evidence="14 15">
    <name type="scientific">Blastopirellula retiformator</name>
    <dbReference type="NCBI Taxonomy" id="2527970"/>
    <lineage>
        <taxon>Bacteria</taxon>
        <taxon>Pseudomonadati</taxon>
        <taxon>Planctomycetota</taxon>
        <taxon>Planctomycetia</taxon>
        <taxon>Pirellulales</taxon>
        <taxon>Pirellulaceae</taxon>
        <taxon>Blastopirellula</taxon>
    </lineage>
</organism>
<dbReference type="GO" id="GO:0061798">
    <property type="term" value="F:GTP 3',8'-cyclase activity"/>
    <property type="evidence" value="ECO:0007669"/>
    <property type="project" value="UniProtKB-UniRule"/>
</dbReference>
<keyword evidence="4 12" id="KW-0479">Metal-binding</keyword>
<feature type="binding site" evidence="12">
    <location>
        <position position="259"/>
    </location>
    <ligand>
        <name>[4Fe-4S] cluster</name>
        <dbReference type="ChEBI" id="CHEBI:49883"/>
        <label>2</label>
        <note>4Fe-4S-substrate</note>
    </ligand>
</feature>
<feature type="binding site" evidence="12">
    <location>
        <position position="262"/>
    </location>
    <ligand>
        <name>[4Fe-4S] cluster</name>
        <dbReference type="ChEBI" id="CHEBI:49883"/>
        <label>2</label>
        <note>4Fe-4S-substrate</note>
    </ligand>
</feature>
<evidence type="ECO:0000256" key="11">
    <source>
        <dbReference type="ARBA" id="ARBA00048697"/>
    </source>
</evidence>
<dbReference type="InterPro" id="IPR058240">
    <property type="entry name" value="rSAM_sf"/>
</dbReference>
<dbReference type="CDD" id="cd21117">
    <property type="entry name" value="Twitch_MoaA"/>
    <property type="match status" value="1"/>
</dbReference>
<dbReference type="UniPathway" id="UPA00344"/>
<feature type="domain" description="Radical SAM core" evidence="13">
    <location>
        <begin position="9"/>
        <end position="223"/>
    </location>
</feature>
<dbReference type="GO" id="GO:0061799">
    <property type="term" value="F:cyclic pyranopterin monophosphate synthase activity"/>
    <property type="evidence" value="ECO:0007669"/>
    <property type="project" value="TreeGrafter"/>
</dbReference>
<dbReference type="GO" id="GO:1904047">
    <property type="term" value="F:S-adenosyl-L-methionine binding"/>
    <property type="evidence" value="ECO:0007669"/>
    <property type="project" value="UniProtKB-UniRule"/>
</dbReference>
<dbReference type="GO" id="GO:0005525">
    <property type="term" value="F:GTP binding"/>
    <property type="evidence" value="ECO:0007669"/>
    <property type="project" value="UniProtKB-UniRule"/>
</dbReference>
<feature type="binding site" evidence="12">
    <location>
        <position position="18"/>
    </location>
    <ligand>
        <name>GTP</name>
        <dbReference type="ChEBI" id="CHEBI:37565"/>
    </ligand>
</feature>
<evidence type="ECO:0000256" key="12">
    <source>
        <dbReference type="HAMAP-Rule" id="MF_01225"/>
    </source>
</evidence>
<keyword evidence="3 12" id="KW-0949">S-adenosyl-L-methionine</keyword>
<dbReference type="SFLD" id="SFLDG01383">
    <property type="entry name" value="cyclic_pyranopterin_phosphate"/>
    <property type="match status" value="1"/>
</dbReference>
<evidence type="ECO:0000256" key="4">
    <source>
        <dbReference type="ARBA" id="ARBA00022723"/>
    </source>
</evidence>
<feature type="binding site" evidence="12">
    <location>
        <position position="276"/>
    </location>
    <ligand>
        <name>[4Fe-4S] cluster</name>
        <dbReference type="ChEBI" id="CHEBI:49883"/>
        <label>2</label>
        <note>4Fe-4S-substrate</note>
    </ligand>
</feature>
<dbReference type="HAMAP" id="MF_01225_B">
    <property type="entry name" value="MoaA_B"/>
    <property type="match status" value="1"/>
</dbReference>
<dbReference type="GO" id="GO:0046872">
    <property type="term" value="F:metal ion binding"/>
    <property type="evidence" value="ECO:0007669"/>
    <property type="project" value="UniProtKB-KW"/>
</dbReference>
<accession>A0A5C5UTY2</accession>
<evidence type="ECO:0000259" key="13">
    <source>
        <dbReference type="PROSITE" id="PS51918"/>
    </source>
</evidence>
<dbReference type="CDD" id="cd01335">
    <property type="entry name" value="Radical_SAM"/>
    <property type="match status" value="1"/>
</dbReference>
<dbReference type="InterPro" id="IPR013483">
    <property type="entry name" value="MoaA"/>
</dbReference>
<keyword evidence="5 12" id="KW-0547">Nucleotide-binding</keyword>
<evidence type="ECO:0000313" key="14">
    <source>
        <dbReference type="EMBL" id="TWT29706.1"/>
    </source>
</evidence>
<keyword evidence="6 12" id="KW-0408">Iron</keyword>
<keyword evidence="8 12" id="KW-0342">GTP-binding</keyword>
<dbReference type="SFLD" id="SFLDG01067">
    <property type="entry name" value="SPASM/twitch_domain_containing"/>
    <property type="match status" value="1"/>
</dbReference>